<evidence type="ECO:0000256" key="2">
    <source>
        <dbReference type="SAM" id="SignalP"/>
    </source>
</evidence>
<dbReference type="EMBL" id="VIGI01000001">
    <property type="protein sequence ID" value="KAB8304895.1"/>
    <property type="molecule type" value="Genomic_DNA"/>
</dbReference>
<keyword evidence="4" id="KW-1185">Reference proteome</keyword>
<name>A0A5N6KMH0_MONLA</name>
<reference evidence="3 4" key="1">
    <citation type="submission" date="2019-06" db="EMBL/GenBank/DDBJ databases">
        <title>Genome Sequence of the Brown Rot Fungal Pathogen Monilinia laxa.</title>
        <authorList>
            <person name="De Miccolis Angelini R.M."/>
            <person name="Landi L."/>
            <person name="Abate D."/>
            <person name="Pollastro S."/>
            <person name="Romanazzi G."/>
            <person name="Faretra F."/>
        </authorList>
    </citation>
    <scope>NUCLEOTIDE SEQUENCE [LARGE SCALE GENOMIC DNA]</scope>
    <source>
        <strain evidence="3 4">Mlax316</strain>
    </source>
</reference>
<evidence type="ECO:0000313" key="3">
    <source>
        <dbReference type="EMBL" id="KAB8304895.1"/>
    </source>
</evidence>
<feature type="region of interest" description="Disordered" evidence="1">
    <location>
        <begin position="77"/>
        <end position="116"/>
    </location>
</feature>
<sequence length="197" mass="20585">MHTKNILAIFALASSIIAAPLASPQESGLSSAFDYRNAGGDSTSIEHGNYLKGVYNGNVELPNDQDGNVFAKDNAVDHEDNDVSGNENTIGRGDAGLNVSGKVRKEGDTTTSTQLSPTRTESAYINGVWVTIKDAIASSLPSGHSSNGNYANSVPTNGNDNVIGNNNGNDNVIGNNNQIFSNIGGINVDPIINLPRL</sequence>
<accession>A0A5N6KMH0</accession>
<proteinExistence type="predicted"/>
<organism evidence="3 4">
    <name type="scientific">Monilinia laxa</name>
    <name type="common">Brown rot fungus</name>
    <name type="synonym">Sclerotinia laxa</name>
    <dbReference type="NCBI Taxonomy" id="61186"/>
    <lineage>
        <taxon>Eukaryota</taxon>
        <taxon>Fungi</taxon>
        <taxon>Dikarya</taxon>
        <taxon>Ascomycota</taxon>
        <taxon>Pezizomycotina</taxon>
        <taxon>Leotiomycetes</taxon>
        <taxon>Helotiales</taxon>
        <taxon>Sclerotiniaceae</taxon>
        <taxon>Monilinia</taxon>
    </lineage>
</organism>
<protein>
    <submittedName>
        <fullName evidence="3">Uncharacterized protein</fullName>
    </submittedName>
</protein>
<dbReference type="AlphaFoldDB" id="A0A5N6KMH0"/>
<feature type="chain" id="PRO_5025021553" evidence="2">
    <location>
        <begin position="19"/>
        <end position="197"/>
    </location>
</feature>
<gene>
    <name evidence="3" type="ORF">EYC80_004223</name>
</gene>
<keyword evidence="2" id="KW-0732">Signal</keyword>
<comment type="caution">
    <text evidence="3">The sequence shown here is derived from an EMBL/GenBank/DDBJ whole genome shotgun (WGS) entry which is preliminary data.</text>
</comment>
<feature type="signal peptide" evidence="2">
    <location>
        <begin position="1"/>
        <end position="18"/>
    </location>
</feature>
<evidence type="ECO:0000313" key="4">
    <source>
        <dbReference type="Proteomes" id="UP000326757"/>
    </source>
</evidence>
<dbReference type="OrthoDB" id="3565100at2759"/>
<dbReference type="Proteomes" id="UP000326757">
    <property type="component" value="Unassembled WGS sequence"/>
</dbReference>
<evidence type="ECO:0000256" key="1">
    <source>
        <dbReference type="SAM" id="MobiDB-lite"/>
    </source>
</evidence>